<comment type="caution">
    <text evidence="1">The sequence shown here is derived from an EMBL/GenBank/DDBJ whole genome shotgun (WGS) entry which is preliminary data.</text>
</comment>
<dbReference type="AlphaFoldDB" id="A0A9X3Z747"/>
<name>A0A9X3Z747_9PROT</name>
<dbReference type="EMBL" id="JANWOI010000002">
    <property type="protein sequence ID" value="MDA5193698.1"/>
    <property type="molecule type" value="Genomic_DNA"/>
</dbReference>
<evidence type="ECO:0000313" key="1">
    <source>
        <dbReference type="EMBL" id="MDA5193698.1"/>
    </source>
</evidence>
<accession>A0A9X3Z747</accession>
<evidence type="ECO:0000313" key="2">
    <source>
        <dbReference type="Proteomes" id="UP001141619"/>
    </source>
</evidence>
<proteinExistence type="predicted"/>
<gene>
    <name evidence="1" type="ORF">NYP16_06990</name>
</gene>
<organism evidence="1 2">
    <name type="scientific">Govanella unica</name>
    <dbReference type="NCBI Taxonomy" id="2975056"/>
    <lineage>
        <taxon>Bacteria</taxon>
        <taxon>Pseudomonadati</taxon>
        <taxon>Pseudomonadota</taxon>
        <taxon>Alphaproteobacteria</taxon>
        <taxon>Emcibacterales</taxon>
        <taxon>Govanellaceae</taxon>
        <taxon>Govanella</taxon>
    </lineage>
</organism>
<reference evidence="1" key="1">
    <citation type="submission" date="2022-08" db="EMBL/GenBank/DDBJ databases">
        <authorList>
            <person name="Vandamme P."/>
            <person name="Hettiarachchi A."/>
            <person name="Peeters C."/>
            <person name="Cnockaert M."/>
            <person name="Carlier A."/>
        </authorList>
    </citation>
    <scope>NUCLEOTIDE SEQUENCE</scope>
    <source>
        <strain evidence="1">LMG 31809</strain>
    </source>
</reference>
<sequence>MLDVSLNWVAVTAVLFGIVVPDLRIEVDSLNSLTARPIPGG</sequence>
<reference evidence="1" key="2">
    <citation type="journal article" date="2023" name="Syst. Appl. Microbiol.">
        <title>Govania unica gen. nov., sp. nov., a rare biosphere bacterium that represents a novel family in the class Alphaproteobacteria.</title>
        <authorList>
            <person name="Vandamme P."/>
            <person name="Peeters C."/>
            <person name="Hettiarachchi A."/>
            <person name="Cnockaert M."/>
            <person name="Carlier A."/>
        </authorList>
    </citation>
    <scope>NUCLEOTIDE SEQUENCE</scope>
    <source>
        <strain evidence="1">LMG 31809</strain>
    </source>
</reference>
<dbReference type="Proteomes" id="UP001141619">
    <property type="component" value="Unassembled WGS sequence"/>
</dbReference>
<protein>
    <submittedName>
        <fullName evidence="1">Uncharacterized protein</fullName>
    </submittedName>
</protein>
<dbReference type="RefSeq" id="WP_274943397.1">
    <property type="nucleotide sequence ID" value="NZ_JANWOI010000002.1"/>
</dbReference>
<keyword evidence="2" id="KW-1185">Reference proteome</keyword>